<feature type="domain" description="Disease resistance N-terminal" evidence="5">
    <location>
        <begin position="12"/>
        <end position="97"/>
    </location>
</feature>
<dbReference type="Proteomes" id="UP000467840">
    <property type="component" value="Chromosome 10"/>
</dbReference>
<dbReference type="EMBL" id="JAAGAX010000003">
    <property type="protein sequence ID" value="KAF2319208.1"/>
    <property type="molecule type" value="Genomic_DNA"/>
</dbReference>
<keyword evidence="4" id="KW-0067">ATP-binding</keyword>
<dbReference type="AlphaFoldDB" id="A0A6A6N3L9"/>
<name>A0A6A6N3L9_HEVBR</name>
<keyword evidence="7" id="KW-1185">Reference proteome</keyword>
<dbReference type="GO" id="GO:0006952">
    <property type="term" value="P:defense response"/>
    <property type="evidence" value="ECO:0007669"/>
    <property type="project" value="UniProtKB-KW"/>
</dbReference>
<dbReference type="PANTHER" id="PTHR36766">
    <property type="entry name" value="PLANT BROAD-SPECTRUM MILDEW RESISTANCE PROTEIN RPW8"/>
    <property type="match status" value="1"/>
</dbReference>
<accession>A0A6A6N3L9</accession>
<reference evidence="6 7" key="1">
    <citation type="journal article" date="2020" name="Mol. Plant">
        <title>The Chromosome-Based Rubber Tree Genome Provides New Insights into Spurge Genome Evolution and Rubber Biosynthesis.</title>
        <authorList>
            <person name="Liu J."/>
            <person name="Shi C."/>
            <person name="Shi C.C."/>
            <person name="Li W."/>
            <person name="Zhang Q.J."/>
            <person name="Zhang Y."/>
            <person name="Li K."/>
            <person name="Lu H.F."/>
            <person name="Shi C."/>
            <person name="Zhu S.T."/>
            <person name="Xiao Z.Y."/>
            <person name="Nan H."/>
            <person name="Yue Y."/>
            <person name="Zhu X.G."/>
            <person name="Wu Y."/>
            <person name="Hong X.N."/>
            <person name="Fan G.Y."/>
            <person name="Tong Y."/>
            <person name="Zhang D."/>
            <person name="Mao C.L."/>
            <person name="Liu Y.L."/>
            <person name="Hao S.J."/>
            <person name="Liu W.Q."/>
            <person name="Lv M.Q."/>
            <person name="Zhang H.B."/>
            <person name="Liu Y."/>
            <person name="Hu-Tang G.R."/>
            <person name="Wang J.P."/>
            <person name="Wang J.H."/>
            <person name="Sun Y.H."/>
            <person name="Ni S.B."/>
            <person name="Chen W.B."/>
            <person name="Zhang X.C."/>
            <person name="Jiao Y.N."/>
            <person name="Eichler E.E."/>
            <person name="Li G.H."/>
            <person name="Liu X."/>
            <person name="Gao L.Z."/>
        </authorList>
    </citation>
    <scope>NUCLEOTIDE SEQUENCE [LARGE SCALE GENOMIC DNA]</scope>
    <source>
        <strain evidence="7">cv. GT1</strain>
        <tissue evidence="6">Leaf</tissue>
    </source>
</reference>
<sequence>MAEMILSFGIDATLSAVASLITDEVSRAWNLKNDLKGLQESLTMIRGVLQDAEEQQTRKEHVRLWLKKLREVAYEAEDVLDELVYENLRRKVEMQRQDQSGTEGTHCVKMAALHFKMAHKVKNINESLNKIKNDAMGFGLQIISRQPQMDLDRLTNSVLDNPVVGRKLMSLRL</sequence>
<proteinExistence type="predicted"/>
<dbReference type="Pfam" id="PF18052">
    <property type="entry name" value="Rx_N"/>
    <property type="match status" value="1"/>
</dbReference>
<protein>
    <recommendedName>
        <fullName evidence="5">Disease resistance N-terminal domain-containing protein</fullName>
    </recommendedName>
</protein>
<keyword evidence="1" id="KW-0677">Repeat</keyword>
<evidence type="ECO:0000313" key="6">
    <source>
        <dbReference type="EMBL" id="KAF2319208.1"/>
    </source>
</evidence>
<dbReference type="PANTHER" id="PTHR36766:SF70">
    <property type="entry name" value="DISEASE RESISTANCE PROTEIN RGA4"/>
    <property type="match status" value="1"/>
</dbReference>
<evidence type="ECO:0000313" key="7">
    <source>
        <dbReference type="Proteomes" id="UP000467840"/>
    </source>
</evidence>
<dbReference type="CDD" id="cd14798">
    <property type="entry name" value="RX-CC_like"/>
    <property type="match status" value="1"/>
</dbReference>
<evidence type="ECO:0000256" key="1">
    <source>
        <dbReference type="ARBA" id="ARBA00022737"/>
    </source>
</evidence>
<dbReference type="GO" id="GO:0005524">
    <property type="term" value="F:ATP binding"/>
    <property type="evidence" value="ECO:0007669"/>
    <property type="project" value="UniProtKB-KW"/>
</dbReference>
<dbReference type="InterPro" id="IPR041118">
    <property type="entry name" value="Rx_N"/>
</dbReference>
<keyword evidence="2" id="KW-0547">Nucleotide-binding</keyword>
<evidence type="ECO:0000256" key="4">
    <source>
        <dbReference type="ARBA" id="ARBA00022840"/>
    </source>
</evidence>
<dbReference type="Gene3D" id="1.20.5.4130">
    <property type="match status" value="1"/>
</dbReference>
<keyword evidence="3" id="KW-0611">Plant defense</keyword>
<dbReference type="InterPro" id="IPR038005">
    <property type="entry name" value="RX-like_CC"/>
</dbReference>
<gene>
    <name evidence="6" type="ORF">GH714_013967</name>
</gene>
<evidence type="ECO:0000256" key="3">
    <source>
        <dbReference type="ARBA" id="ARBA00022821"/>
    </source>
</evidence>
<organism evidence="6 7">
    <name type="scientific">Hevea brasiliensis</name>
    <name type="common">Para rubber tree</name>
    <name type="synonym">Siphonia brasiliensis</name>
    <dbReference type="NCBI Taxonomy" id="3981"/>
    <lineage>
        <taxon>Eukaryota</taxon>
        <taxon>Viridiplantae</taxon>
        <taxon>Streptophyta</taxon>
        <taxon>Embryophyta</taxon>
        <taxon>Tracheophyta</taxon>
        <taxon>Spermatophyta</taxon>
        <taxon>Magnoliopsida</taxon>
        <taxon>eudicotyledons</taxon>
        <taxon>Gunneridae</taxon>
        <taxon>Pentapetalae</taxon>
        <taxon>rosids</taxon>
        <taxon>fabids</taxon>
        <taxon>Malpighiales</taxon>
        <taxon>Euphorbiaceae</taxon>
        <taxon>Crotonoideae</taxon>
        <taxon>Micrandreae</taxon>
        <taxon>Hevea</taxon>
    </lineage>
</organism>
<evidence type="ECO:0000256" key="2">
    <source>
        <dbReference type="ARBA" id="ARBA00022741"/>
    </source>
</evidence>
<comment type="caution">
    <text evidence="6">The sequence shown here is derived from an EMBL/GenBank/DDBJ whole genome shotgun (WGS) entry which is preliminary data.</text>
</comment>
<evidence type="ECO:0000259" key="5">
    <source>
        <dbReference type="Pfam" id="PF18052"/>
    </source>
</evidence>